<dbReference type="InterPro" id="IPR003439">
    <property type="entry name" value="ABC_transporter-like_ATP-bd"/>
</dbReference>
<evidence type="ECO:0000256" key="1">
    <source>
        <dbReference type="ARBA" id="ARBA00005417"/>
    </source>
</evidence>
<evidence type="ECO:0000313" key="7">
    <source>
        <dbReference type="Proteomes" id="UP000250668"/>
    </source>
</evidence>
<dbReference type="AlphaFoldDB" id="A0AB33ZZG6"/>
<dbReference type="InterPro" id="IPR003593">
    <property type="entry name" value="AAA+_ATPase"/>
</dbReference>
<dbReference type="PROSITE" id="PS00211">
    <property type="entry name" value="ABC_TRANSPORTER_1"/>
    <property type="match status" value="1"/>
</dbReference>
<dbReference type="GO" id="GO:0005524">
    <property type="term" value="F:ATP binding"/>
    <property type="evidence" value="ECO:0007669"/>
    <property type="project" value="UniProtKB-KW"/>
</dbReference>
<dbReference type="RefSeq" id="WP_113774711.1">
    <property type="nucleotide sequence ID" value="NZ_BEXJ01000006.1"/>
</dbReference>
<sequence>MDNAIELQNVSRIFSNKSQKNKVALDRVSFKVEKGTIHGLIGPNGAGKSTTMKILSTLLLPTSGIVKINGTELTENLQKIRQDINFVYGGERDLYWRLSGRDNLQYFAALYNVASDKRDAKISHLLKIVGLEEAKDNLVETYSKGMRQRLQIARSLLNDPKILLLDEPTVGLDQENSEKFKKIVQDLINSGKSILFTSHYLEEIEDLCNTITILNHGKVVATGTPTQLRQVFQNDIQFKIVCEGKYEKIANILPSILCQNTYQTRIEYRMQSKLTEIVGILKNNKKVDIPQTLYNFLQSNPKIRKYQISTPSLDYVYKYYTS</sequence>
<dbReference type="SUPFAM" id="SSF52540">
    <property type="entry name" value="P-loop containing nucleoside triphosphate hydrolases"/>
    <property type="match status" value="1"/>
</dbReference>
<comment type="similarity">
    <text evidence="1">Belongs to the ABC transporter superfamily.</text>
</comment>
<proteinExistence type="inferred from homology"/>
<evidence type="ECO:0000256" key="4">
    <source>
        <dbReference type="ARBA" id="ARBA00022840"/>
    </source>
</evidence>
<name>A0AB33ZZG6_LACGS</name>
<reference evidence="6 7" key="1">
    <citation type="journal article" date="2018" name="Int. J. Syst. Evol. Microbiol.">
        <title>Lactobacillus paragasseri sp. nov., a sister taxon of Lactobacillus gasseri, based on whole-genome sequence analyses.</title>
        <authorList>
            <person name="Tanizawa Y."/>
            <person name="Tada I."/>
            <person name="Kobayashi H."/>
            <person name="Endo A."/>
            <person name="Maeno S."/>
            <person name="Toyoda A."/>
            <person name="Arita M."/>
            <person name="Nakamura Y."/>
            <person name="Sakamoto M."/>
            <person name="Ohkuma M."/>
            <person name="Tohno M."/>
        </authorList>
    </citation>
    <scope>NUCLEOTIDE SEQUENCE [LARGE SCALE GENOMIC DNA]</scope>
    <source>
        <strain evidence="6 7">JCM 1025</strain>
    </source>
</reference>
<gene>
    <name evidence="6" type="ORF">LJCM1025_17760</name>
</gene>
<keyword evidence="4 6" id="KW-0067">ATP-binding</keyword>
<dbReference type="Proteomes" id="UP000250668">
    <property type="component" value="Unassembled WGS sequence"/>
</dbReference>
<feature type="domain" description="ABC transporter" evidence="5">
    <location>
        <begin position="5"/>
        <end position="241"/>
    </location>
</feature>
<dbReference type="InterPro" id="IPR017871">
    <property type="entry name" value="ABC_transporter-like_CS"/>
</dbReference>
<dbReference type="GO" id="GO:0016887">
    <property type="term" value="F:ATP hydrolysis activity"/>
    <property type="evidence" value="ECO:0007669"/>
    <property type="project" value="InterPro"/>
</dbReference>
<evidence type="ECO:0000313" key="6">
    <source>
        <dbReference type="EMBL" id="GBA98053.1"/>
    </source>
</evidence>
<dbReference type="Pfam" id="PF00005">
    <property type="entry name" value="ABC_tran"/>
    <property type="match status" value="1"/>
</dbReference>
<keyword evidence="3" id="KW-0547">Nucleotide-binding</keyword>
<dbReference type="SMART" id="SM00382">
    <property type="entry name" value="AAA"/>
    <property type="match status" value="1"/>
</dbReference>
<dbReference type="Gene3D" id="3.40.50.300">
    <property type="entry name" value="P-loop containing nucleotide triphosphate hydrolases"/>
    <property type="match status" value="1"/>
</dbReference>
<evidence type="ECO:0000256" key="3">
    <source>
        <dbReference type="ARBA" id="ARBA00022741"/>
    </source>
</evidence>
<organism evidence="6 7">
    <name type="scientific">Lactobacillus gasseri</name>
    <dbReference type="NCBI Taxonomy" id="1596"/>
    <lineage>
        <taxon>Bacteria</taxon>
        <taxon>Bacillati</taxon>
        <taxon>Bacillota</taxon>
        <taxon>Bacilli</taxon>
        <taxon>Lactobacillales</taxon>
        <taxon>Lactobacillaceae</taxon>
        <taxon>Lactobacillus</taxon>
    </lineage>
</organism>
<dbReference type="PROSITE" id="PS50893">
    <property type="entry name" value="ABC_TRANSPORTER_2"/>
    <property type="match status" value="1"/>
</dbReference>
<dbReference type="EMBL" id="BEXJ01000006">
    <property type="protein sequence ID" value="GBA98053.1"/>
    <property type="molecule type" value="Genomic_DNA"/>
</dbReference>
<keyword evidence="2" id="KW-0813">Transport</keyword>
<dbReference type="InterPro" id="IPR050763">
    <property type="entry name" value="ABC_transporter_ATP-binding"/>
</dbReference>
<dbReference type="InterPro" id="IPR027417">
    <property type="entry name" value="P-loop_NTPase"/>
</dbReference>
<dbReference type="PANTHER" id="PTHR42711:SF5">
    <property type="entry name" value="ABC TRANSPORTER ATP-BINDING PROTEIN NATA"/>
    <property type="match status" value="1"/>
</dbReference>
<evidence type="ECO:0000256" key="2">
    <source>
        <dbReference type="ARBA" id="ARBA00022448"/>
    </source>
</evidence>
<dbReference type="PANTHER" id="PTHR42711">
    <property type="entry name" value="ABC TRANSPORTER ATP-BINDING PROTEIN"/>
    <property type="match status" value="1"/>
</dbReference>
<comment type="caution">
    <text evidence="6">The sequence shown here is derived from an EMBL/GenBank/DDBJ whole genome shotgun (WGS) entry which is preliminary data.</text>
</comment>
<evidence type="ECO:0000259" key="5">
    <source>
        <dbReference type="PROSITE" id="PS50893"/>
    </source>
</evidence>
<protein>
    <submittedName>
        <fullName evidence="6">Daunorubicin resistance protein DrrA family ABC transporter ATP-binding protein</fullName>
    </submittedName>
</protein>
<accession>A0AB33ZZG6</accession>